<evidence type="ECO:0000256" key="3">
    <source>
        <dbReference type="ARBA" id="ARBA00022737"/>
    </source>
</evidence>
<dbReference type="PANTHER" id="PTHR45954:SF1">
    <property type="entry name" value="LD33695P"/>
    <property type="match status" value="1"/>
</dbReference>
<feature type="repeat" description="TPR" evidence="4">
    <location>
        <begin position="383"/>
        <end position="416"/>
    </location>
</feature>
<accession>A0ABY5AP57</accession>
<keyword evidence="8" id="KW-1185">Reference proteome</keyword>
<dbReference type="Gene3D" id="2.60.120.380">
    <property type="match status" value="1"/>
</dbReference>
<feature type="repeat" description="TPR" evidence="4">
    <location>
        <begin position="303"/>
        <end position="336"/>
    </location>
</feature>
<name>A0ABY5AP57_9CYAN</name>
<dbReference type="Gene3D" id="1.25.40.10">
    <property type="entry name" value="Tetratricopeptide repeat domain"/>
    <property type="match status" value="5"/>
</dbReference>
<dbReference type="PROSITE" id="PS50293">
    <property type="entry name" value="TPR_REGION"/>
    <property type="match status" value="3"/>
</dbReference>
<keyword evidence="2" id="KW-0963">Cytoplasm</keyword>
<dbReference type="Pfam" id="PF04151">
    <property type="entry name" value="PPC"/>
    <property type="match status" value="1"/>
</dbReference>
<evidence type="ECO:0000259" key="5">
    <source>
        <dbReference type="Pfam" id="PF04151"/>
    </source>
</evidence>
<evidence type="ECO:0000256" key="1">
    <source>
        <dbReference type="ARBA" id="ARBA00004496"/>
    </source>
</evidence>
<feature type="repeat" description="TPR" evidence="4">
    <location>
        <begin position="423"/>
        <end position="456"/>
    </location>
</feature>
<dbReference type="InterPro" id="IPR007280">
    <property type="entry name" value="Peptidase_C_arc/bac"/>
</dbReference>
<feature type="repeat" description="TPR" evidence="4">
    <location>
        <begin position="623"/>
        <end position="656"/>
    </location>
</feature>
<dbReference type="InterPro" id="IPR011990">
    <property type="entry name" value="TPR-like_helical_dom_sf"/>
</dbReference>
<evidence type="ECO:0000256" key="4">
    <source>
        <dbReference type="PROSITE-ProRule" id="PRU00339"/>
    </source>
</evidence>
<gene>
    <name evidence="7" type="ORF">NEA10_17530</name>
</gene>
<reference evidence="7" key="1">
    <citation type="submission" date="2022-06" db="EMBL/GenBank/DDBJ databases">
        <title>Genome sequence of Phormidium yuhuli AB48 isolated from an industrial photobioreactor environment.</title>
        <authorList>
            <person name="Qiu Y."/>
            <person name="Noonan A.J.C."/>
            <person name="Dofher K."/>
            <person name="Koch M."/>
            <person name="Kieft B."/>
            <person name="Lin X."/>
            <person name="Ziels R.M."/>
            <person name="Hallam S.J."/>
        </authorList>
    </citation>
    <scope>NUCLEOTIDE SEQUENCE</scope>
    <source>
        <strain evidence="7">AB48</strain>
    </source>
</reference>
<feature type="domain" description="Peptidase C-terminal archaeal/bacterial" evidence="5">
    <location>
        <begin position="123"/>
        <end position="185"/>
    </location>
</feature>
<comment type="subcellular location">
    <subcellularLocation>
        <location evidence="1">Cytoplasm</location>
    </subcellularLocation>
</comment>
<dbReference type="Pfam" id="PF12770">
    <property type="entry name" value="CHAT"/>
    <property type="match status" value="1"/>
</dbReference>
<dbReference type="InterPro" id="IPR024983">
    <property type="entry name" value="CHAT_dom"/>
</dbReference>
<feature type="repeat" description="TPR" evidence="4">
    <location>
        <begin position="503"/>
        <end position="536"/>
    </location>
</feature>
<dbReference type="SUPFAM" id="SSF48452">
    <property type="entry name" value="TPR-like"/>
    <property type="match status" value="3"/>
</dbReference>
<feature type="repeat" description="TPR" evidence="4">
    <location>
        <begin position="543"/>
        <end position="576"/>
    </location>
</feature>
<evidence type="ECO:0000259" key="6">
    <source>
        <dbReference type="Pfam" id="PF12770"/>
    </source>
</evidence>
<feature type="domain" description="CHAT" evidence="6">
    <location>
        <begin position="926"/>
        <end position="1225"/>
    </location>
</feature>
<dbReference type="Pfam" id="PF13176">
    <property type="entry name" value="TPR_7"/>
    <property type="match status" value="2"/>
</dbReference>
<feature type="repeat" description="TPR" evidence="4">
    <location>
        <begin position="463"/>
        <end position="496"/>
    </location>
</feature>
<dbReference type="SMART" id="SM00028">
    <property type="entry name" value="TPR"/>
    <property type="match status" value="13"/>
</dbReference>
<evidence type="ECO:0000313" key="8">
    <source>
        <dbReference type="Proteomes" id="UP001056708"/>
    </source>
</evidence>
<dbReference type="Pfam" id="PF13424">
    <property type="entry name" value="TPR_12"/>
    <property type="match status" value="5"/>
</dbReference>
<dbReference type="InterPro" id="IPR052386">
    <property type="entry name" value="GPSM"/>
</dbReference>
<evidence type="ECO:0000313" key="7">
    <source>
        <dbReference type="EMBL" id="USR90610.1"/>
    </source>
</evidence>
<dbReference type="EMBL" id="CP098611">
    <property type="protein sequence ID" value="USR90610.1"/>
    <property type="molecule type" value="Genomic_DNA"/>
</dbReference>
<dbReference type="InterPro" id="IPR019734">
    <property type="entry name" value="TPR_rpt"/>
</dbReference>
<evidence type="ECO:0000256" key="2">
    <source>
        <dbReference type="ARBA" id="ARBA00022490"/>
    </source>
</evidence>
<feature type="repeat" description="TPR" evidence="4">
    <location>
        <begin position="663"/>
        <end position="696"/>
    </location>
</feature>
<keyword evidence="3" id="KW-0677">Repeat</keyword>
<keyword evidence="4" id="KW-0802">TPR repeat</keyword>
<dbReference type="Proteomes" id="UP001056708">
    <property type="component" value="Chromosome"/>
</dbReference>
<dbReference type="RefSeq" id="WP_252662635.1">
    <property type="nucleotide sequence ID" value="NZ_CP098611.1"/>
</dbReference>
<protein>
    <submittedName>
        <fullName evidence="7">Tetratricopeptide repeat protein</fullName>
    </submittedName>
</protein>
<organism evidence="7 8">
    <name type="scientific">Phormidium yuhuli AB48</name>
    <dbReference type="NCBI Taxonomy" id="2940671"/>
    <lineage>
        <taxon>Bacteria</taxon>
        <taxon>Bacillati</taxon>
        <taxon>Cyanobacteriota</taxon>
        <taxon>Cyanophyceae</taxon>
        <taxon>Oscillatoriophycideae</taxon>
        <taxon>Oscillatoriales</taxon>
        <taxon>Oscillatoriaceae</taxon>
        <taxon>Phormidium</taxon>
        <taxon>Phormidium yuhuli</taxon>
    </lineage>
</organism>
<proteinExistence type="predicted"/>
<sequence>MAHRGKWVGMLVTTALWLSAVEGVMAAGRRQIPLPNQGIPWELGLWPDLSANPVAATLPVIDLETKSLDWKAGLPLPPAPQGLGKLASSQPQTGLKQAETAALLEVEGELEDGDEVLPDGSLYDLHTFEGEAGQFVEIRLDSDDFDAYLILVGPEGERVAEDDDGGEGFNALISIQLPKTGRYSVIANAYDASGRGRYRLTVVAIRAEEYQREQERASANAEADQLLQQGIEQFNRSQFREALASWERALELYRAAGNRAEEGRALGNLGNVYNSLGQYERAIAFHEQHLAILREIGDRAGEGRALGNLGIVYDNLGQYERAIDFYEQSLAITREIGDRAGEGRALGNLGIVYDNLGQYERAIDFYEQSLAINREIGDRAGEGRALGNLGNVYNSLGQYERAIDFYEQYLAIAREIGNRAGEGNSLGGLGNVYDNLGQYERAIDFYEQYLAIAREIGDRAGEGNSLGGLGNVYNSLGEYERAIDFYEQYLAIAREIGDRAGEGGALGNLGIVYDNLGQYERAIDFYEQHLEIAREIGDRAGEGRALNNLGVAYRSLGQYERAIDFYEQSLVIAREIGDRAGEGSALGNLGIVYDNLGQYERAIDFSEQYLAIAREIGDRAGEGSALGNLGNVYNSLGQYERAIDFYEQRLAIAREIGDHGGEGIALGNLGSAYFSLGQYELALEQYCQAVALFNELGARAEEATVLSNIGRPLNRQGQPELAITFLKASVDILEAIRGDIRQLDTDLQQSFTDTVADDYRRLADLLLQQDRVLEAQEVLDLLKLQELEDYQIRNVRGTEETRQGLSFWQPEREIIDRFYSHLETHTDPQTFFTSTAITERVAQLQRNARSQNPNPEQLARLQGNLQQAGNAALLYPLVLDDRLELVLVTTTGISRHTVSVDRVQLNRVIAAFRSDILDPFSHPHPNAQQLYQWLIAPLTQEIDRAGAETILYAADGQLRYIPLAALHDGDQWLTQRYTVNHITAASLMDFSQSQAAPLSILAGAFPAEDLAVEVAGVQRYFNGLPYAQVEVENLEANLPGTVAFFSAGFNRQAIEPRLGDHTIIHLATHGTFQSGHPNDSFILLGDGDRITLFDLDQWELPNAALVVLSACETAVSGPELGTGVEILGFGYQIQRTGARAAIASLWVVSDGGTQVLMNGFYGAMQLGLPKAEALREAQMALITGDYTAVGGRRGDIEIRGGQRQNPMGDPLAHPYYWAPFILIGNGL</sequence>
<dbReference type="PROSITE" id="PS50005">
    <property type="entry name" value="TPR"/>
    <property type="match status" value="9"/>
</dbReference>
<dbReference type="PANTHER" id="PTHR45954">
    <property type="entry name" value="LD33695P"/>
    <property type="match status" value="1"/>
</dbReference>
<feature type="repeat" description="TPR" evidence="4">
    <location>
        <begin position="343"/>
        <end position="376"/>
    </location>
</feature>